<feature type="domain" description="GST N-terminal" evidence="2">
    <location>
        <begin position="11"/>
        <end position="91"/>
    </location>
</feature>
<name>A0A8J7LWK4_9RHOB</name>
<comment type="subunit">
    <text evidence="1">Homodimer.</text>
</comment>
<evidence type="ECO:0000256" key="1">
    <source>
        <dbReference type="ARBA" id="ARBA00011738"/>
    </source>
</evidence>
<feature type="domain" description="GST C-terminal" evidence="3">
    <location>
        <begin position="96"/>
        <end position="224"/>
    </location>
</feature>
<dbReference type="SUPFAM" id="SSF47616">
    <property type="entry name" value="GST C-terminal domain-like"/>
    <property type="match status" value="1"/>
</dbReference>
<accession>A0A8J7LWK4</accession>
<dbReference type="PROSITE" id="PS50404">
    <property type="entry name" value="GST_NTER"/>
    <property type="match status" value="1"/>
</dbReference>
<gene>
    <name evidence="4" type="ORF">JF290_12435</name>
</gene>
<evidence type="ECO:0000259" key="2">
    <source>
        <dbReference type="PROSITE" id="PS50404"/>
    </source>
</evidence>
<dbReference type="GO" id="GO:0006749">
    <property type="term" value="P:glutathione metabolic process"/>
    <property type="evidence" value="ECO:0007669"/>
    <property type="project" value="TreeGrafter"/>
</dbReference>
<dbReference type="PANTHER" id="PTHR43969:SF9">
    <property type="entry name" value="GLUTATHIONE S TRANSFERASE D10, ISOFORM A-RELATED"/>
    <property type="match status" value="1"/>
</dbReference>
<evidence type="ECO:0000259" key="3">
    <source>
        <dbReference type="PROSITE" id="PS50405"/>
    </source>
</evidence>
<dbReference type="Gene3D" id="1.20.1050.10">
    <property type="match status" value="1"/>
</dbReference>
<dbReference type="SFLD" id="SFLDG00358">
    <property type="entry name" value="Main_(cytGST)"/>
    <property type="match status" value="1"/>
</dbReference>
<keyword evidence="5" id="KW-1185">Reference proteome</keyword>
<dbReference type="SFLD" id="SFLDS00019">
    <property type="entry name" value="Glutathione_Transferase_(cytos"/>
    <property type="match status" value="1"/>
</dbReference>
<dbReference type="CDD" id="cd00570">
    <property type="entry name" value="GST_N_family"/>
    <property type="match status" value="1"/>
</dbReference>
<dbReference type="SUPFAM" id="SSF52833">
    <property type="entry name" value="Thioredoxin-like"/>
    <property type="match status" value="1"/>
</dbReference>
<sequence length="227" mass="24858">MGANNSAKADLDVTLWGYRYSVYTRIVRMVLLHLDVPYRAREADPFADPPDPDLARIAPIGRVPVLDHAGFTLSETSAICRYLAAIFPNTALVPEAPQARARMDQTIATMDAHGYWPMVRQVFAHAVFRPVIGAAPDGAQITEGLVAAVPVLRLLNEIAAEGRILDGKSLCLADMHLAPMIGYFEMAPQGLRALRTYPALMAWWEGMQRQRVYQDTDPGIATLASGA</sequence>
<reference evidence="4" key="1">
    <citation type="submission" date="2020-12" db="EMBL/GenBank/DDBJ databases">
        <title>Sedimentitalea sp. nov., isolated from sand in Incheon.</title>
        <authorList>
            <person name="Kim W."/>
        </authorList>
    </citation>
    <scope>NUCLEOTIDE SEQUENCE</scope>
    <source>
        <strain evidence="4">CAU 1593</strain>
    </source>
</reference>
<dbReference type="PROSITE" id="PS50405">
    <property type="entry name" value="GST_CTER"/>
    <property type="match status" value="1"/>
</dbReference>
<dbReference type="InterPro" id="IPR036249">
    <property type="entry name" value="Thioredoxin-like_sf"/>
</dbReference>
<dbReference type="RefSeq" id="WP_199025218.1">
    <property type="nucleotide sequence ID" value="NZ_JAELVR010000008.1"/>
</dbReference>
<proteinExistence type="predicted"/>
<dbReference type="PANTHER" id="PTHR43969">
    <property type="entry name" value="GLUTATHIONE S TRANSFERASE D10, ISOFORM A-RELATED"/>
    <property type="match status" value="1"/>
</dbReference>
<evidence type="ECO:0000313" key="4">
    <source>
        <dbReference type="EMBL" id="MBJ6372336.1"/>
    </source>
</evidence>
<organism evidence="4 5">
    <name type="scientific">Sedimentitalea arenosa</name>
    <dbReference type="NCBI Taxonomy" id="2798803"/>
    <lineage>
        <taxon>Bacteria</taxon>
        <taxon>Pseudomonadati</taxon>
        <taxon>Pseudomonadota</taxon>
        <taxon>Alphaproteobacteria</taxon>
        <taxon>Rhodobacterales</taxon>
        <taxon>Paracoccaceae</taxon>
        <taxon>Sedimentitalea</taxon>
    </lineage>
</organism>
<comment type="caution">
    <text evidence="4">The sequence shown here is derived from an EMBL/GenBank/DDBJ whole genome shotgun (WGS) entry which is preliminary data.</text>
</comment>
<protein>
    <submittedName>
        <fullName evidence="4">Glutathione S-transferase family protein</fullName>
    </submittedName>
</protein>
<dbReference type="InterPro" id="IPR010987">
    <property type="entry name" value="Glutathione-S-Trfase_C-like"/>
</dbReference>
<dbReference type="InterPro" id="IPR004045">
    <property type="entry name" value="Glutathione_S-Trfase_N"/>
</dbReference>
<dbReference type="GO" id="GO:0004364">
    <property type="term" value="F:glutathione transferase activity"/>
    <property type="evidence" value="ECO:0007669"/>
    <property type="project" value="TreeGrafter"/>
</dbReference>
<dbReference type="Gene3D" id="3.40.30.10">
    <property type="entry name" value="Glutaredoxin"/>
    <property type="match status" value="1"/>
</dbReference>
<dbReference type="InterPro" id="IPR036282">
    <property type="entry name" value="Glutathione-S-Trfase_C_sf"/>
</dbReference>
<dbReference type="AlphaFoldDB" id="A0A8J7LWK4"/>
<dbReference type="Proteomes" id="UP000619079">
    <property type="component" value="Unassembled WGS sequence"/>
</dbReference>
<dbReference type="Pfam" id="PF13417">
    <property type="entry name" value="GST_N_3"/>
    <property type="match status" value="1"/>
</dbReference>
<dbReference type="InterPro" id="IPR040079">
    <property type="entry name" value="Glutathione_S-Trfase"/>
</dbReference>
<evidence type="ECO:0000313" key="5">
    <source>
        <dbReference type="Proteomes" id="UP000619079"/>
    </source>
</evidence>
<dbReference type="EMBL" id="JAELVR010000008">
    <property type="protein sequence ID" value="MBJ6372336.1"/>
    <property type="molecule type" value="Genomic_DNA"/>
</dbReference>